<evidence type="ECO:0000259" key="7">
    <source>
        <dbReference type="PROSITE" id="PS51092"/>
    </source>
</evidence>
<feature type="domain" description="Fibronectin type-II" evidence="7">
    <location>
        <begin position="56"/>
        <end position="100"/>
    </location>
</feature>
<protein>
    <recommendedName>
        <fullName evidence="7">Fibronectin type-II domain-containing protein</fullName>
    </recommendedName>
</protein>
<dbReference type="Proteomes" id="UP001159427">
    <property type="component" value="Unassembled WGS sequence"/>
</dbReference>
<evidence type="ECO:0000256" key="1">
    <source>
        <dbReference type="ARBA" id="ARBA00004613"/>
    </source>
</evidence>
<accession>A0ABN8QIH8</accession>
<dbReference type="PANTHER" id="PTHR22918">
    <property type="entry name" value="SEMINAL PLASMA PROTEIN"/>
    <property type="match status" value="1"/>
</dbReference>
<proteinExistence type="inferred from homology"/>
<reference evidence="8 9" key="1">
    <citation type="submission" date="2022-05" db="EMBL/GenBank/DDBJ databases">
        <authorList>
            <consortium name="Genoscope - CEA"/>
            <person name="William W."/>
        </authorList>
    </citation>
    <scope>NUCLEOTIDE SEQUENCE [LARGE SCALE GENOMIC DNA]</scope>
</reference>
<keyword evidence="5" id="KW-1015">Disulfide bond</keyword>
<comment type="subcellular location">
    <subcellularLocation>
        <location evidence="1">Secreted</location>
    </subcellularLocation>
</comment>
<gene>
    <name evidence="8" type="ORF">PEVE_00004314</name>
</gene>
<comment type="caution">
    <text evidence="6">Lacks conserved residue(s) required for the propagation of feature annotation.</text>
</comment>
<evidence type="ECO:0000256" key="2">
    <source>
        <dbReference type="ARBA" id="ARBA00010011"/>
    </source>
</evidence>
<evidence type="ECO:0000313" key="8">
    <source>
        <dbReference type="EMBL" id="CAH3162623.1"/>
    </source>
</evidence>
<comment type="similarity">
    <text evidence="2">Belongs to the seminal plasma protein family.</text>
</comment>
<name>A0ABN8QIH8_9CNID</name>
<feature type="domain" description="Fibronectin type-II" evidence="7">
    <location>
        <begin position="114"/>
        <end position="158"/>
    </location>
</feature>
<dbReference type="InterPro" id="IPR000562">
    <property type="entry name" value="FN_type2_dom"/>
</dbReference>
<keyword evidence="4" id="KW-0677">Repeat</keyword>
<evidence type="ECO:0000256" key="3">
    <source>
        <dbReference type="ARBA" id="ARBA00022525"/>
    </source>
</evidence>
<dbReference type="PROSITE" id="PS51092">
    <property type="entry name" value="FN2_2"/>
    <property type="match status" value="2"/>
</dbReference>
<comment type="caution">
    <text evidence="8">The sequence shown here is derived from an EMBL/GenBank/DDBJ whole genome shotgun (WGS) entry which is preliminary data.</text>
</comment>
<evidence type="ECO:0000256" key="4">
    <source>
        <dbReference type="ARBA" id="ARBA00022737"/>
    </source>
</evidence>
<organism evidence="8 9">
    <name type="scientific">Porites evermanni</name>
    <dbReference type="NCBI Taxonomy" id="104178"/>
    <lineage>
        <taxon>Eukaryota</taxon>
        <taxon>Metazoa</taxon>
        <taxon>Cnidaria</taxon>
        <taxon>Anthozoa</taxon>
        <taxon>Hexacorallia</taxon>
        <taxon>Scleractinia</taxon>
        <taxon>Fungiina</taxon>
        <taxon>Poritidae</taxon>
        <taxon>Porites</taxon>
    </lineage>
</organism>
<keyword evidence="3" id="KW-0964">Secreted</keyword>
<dbReference type="PANTHER" id="PTHR22918:SF1">
    <property type="entry name" value="FIBRONECTIN TYPE-II DOMAIN-CONTAINING PROTEIN"/>
    <property type="match status" value="1"/>
</dbReference>
<dbReference type="InterPro" id="IPR036943">
    <property type="entry name" value="FN_type2_sf"/>
</dbReference>
<evidence type="ECO:0000256" key="6">
    <source>
        <dbReference type="PROSITE-ProRule" id="PRU00479"/>
    </source>
</evidence>
<dbReference type="Pfam" id="PF00040">
    <property type="entry name" value="fn2"/>
    <property type="match status" value="3"/>
</dbReference>
<sequence length="166" mass="18030">MFSIPFSYKGVSYNSCTSADYSVPWCSLDPVYKGPFGICALPVTTTSPTVCAQKTTSGKCCSIPFKYRGVTYSSCTNADHNGPWCSLDPVYKGGWGDCPLPVTTPSPTVCPQTTSGKCCSIPFKYKAVTYNSCTNVGHNRPWCSLDPVYKGNWGNCDCASWGRLIY</sequence>
<dbReference type="Gene3D" id="2.10.10.10">
    <property type="entry name" value="Fibronectin, type II, collagen-binding"/>
    <property type="match status" value="3"/>
</dbReference>
<keyword evidence="9" id="KW-1185">Reference proteome</keyword>
<dbReference type="SMART" id="SM00059">
    <property type="entry name" value="FN2"/>
    <property type="match status" value="3"/>
</dbReference>
<evidence type="ECO:0000313" key="9">
    <source>
        <dbReference type="Proteomes" id="UP001159427"/>
    </source>
</evidence>
<evidence type="ECO:0000256" key="5">
    <source>
        <dbReference type="ARBA" id="ARBA00023157"/>
    </source>
</evidence>
<dbReference type="EMBL" id="CALNXI010001268">
    <property type="protein sequence ID" value="CAH3162623.1"/>
    <property type="molecule type" value="Genomic_DNA"/>
</dbReference>
<dbReference type="InterPro" id="IPR013806">
    <property type="entry name" value="Kringle-like"/>
</dbReference>
<dbReference type="InterPro" id="IPR051666">
    <property type="entry name" value="SP_Capacitation_Regulator"/>
</dbReference>
<dbReference type="SUPFAM" id="SSF57440">
    <property type="entry name" value="Kringle-like"/>
    <property type="match status" value="3"/>
</dbReference>